<evidence type="ECO:0000313" key="2">
    <source>
        <dbReference type="EMBL" id="NIJ54905.1"/>
    </source>
</evidence>
<dbReference type="PROSITE" id="PS51257">
    <property type="entry name" value="PROKAR_LIPOPROTEIN"/>
    <property type="match status" value="1"/>
</dbReference>
<dbReference type="InterPro" id="IPR003848">
    <property type="entry name" value="DUF218"/>
</dbReference>
<dbReference type="InterPro" id="IPR051599">
    <property type="entry name" value="Cell_Envelope_Assoc"/>
</dbReference>
<comment type="caution">
    <text evidence="2">The sequence shown here is derived from an EMBL/GenBank/DDBJ whole genome shotgun (WGS) entry which is preliminary data.</text>
</comment>
<dbReference type="Gene3D" id="3.40.50.620">
    <property type="entry name" value="HUPs"/>
    <property type="match status" value="1"/>
</dbReference>
<dbReference type="EMBL" id="JAASQJ010000004">
    <property type="protein sequence ID" value="NIJ54905.1"/>
    <property type="molecule type" value="Genomic_DNA"/>
</dbReference>
<keyword evidence="3" id="KW-1185">Reference proteome</keyword>
<dbReference type="PANTHER" id="PTHR30336:SF20">
    <property type="entry name" value="DUF218 DOMAIN-CONTAINING PROTEIN"/>
    <property type="match status" value="1"/>
</dbReference>
<dbReference type="PANTHER" id="PTHR30336">
    <property type="entry name" value="INNER MEMBRANE PROTEIN, PROBABLE PERMEASE"/>
    <property type="match status" value="1"/>
</dbReference>
<dbReference type="InterPro" id="IPR014729">
    <property type="entry name" value="Rossmann-like_a/b/a_fold"/>
</dbReference>
<dbReference type="Pfam" id="PF02698">
    <property type="entry name" value="DUF218"/>
    <property type="match status" value="1"/>
</dbReference>
<proteinExistence type="predicted"/>
<feature type="domain" description="DUF218" evidence="1">
    <location>
        <begin position="41"/>
        <end position="171"/>
    </location>
</feature>
<dbReference type="CDD" id="cd06259">
    <property type="entry name" value="YdcF-like"/>
    <property type="match status" value="1"/>
</dbReference>
<reference evidence="2 3" key="1">
    <citation type="submission" date="2020-03" db="EMBL/GenBank/DDBJ databases">
        <title>Genomic Encyclopedia of Type Strains, Phase IV (KMG-IV): sequencing the most valuable type-strain genomes for metagenomic binning, comparative biology and taxonomic classification.</title>
        <authorList>
            <person name="Goeker M."/>
        </authorList>
    </citation>
    <scope>NUCLEOTIDE SEQUENCE [LARGE SCALE GENOMIC DNA]</scope>
    <source>
        <strain evidence="2 3">DSM 102865</strain>
    </source>
</reference>
<protein>
    <submittedName>
        <fullName evidence="2">Uncharacterized SAM-binding protein YcdF (DUF218 family)</fullName>
    </submittedName>
</protein>
<organism evidence="2 3">
    <name type="scientific">Dyadobacter arcticus</name>
    <dbReference type="NCBI Taxonomy" id="1078754"/>
    <lineage>
        <taxon>Bacteria</taxon>
        <taxon>Pseudomonadati</taxon>
        <taxon>Bacteroidota</taxon>
        <taxon>Cytophagia</taxon>
        <taxon>Cytophagales</taxon>
        <taxon>Spirosomataceae</taxon>
        <taxon>Dyadobacter</taxon>
    </lineage>
</organism>
<name>A0ABX0UT86_9BACT</name>
<accession>A0ABX0UT86</accession>
<sequence>MRFRPLIFSLLISLLLSGCGKMLYRAADKAFQKGVKDQPYDAIIVPGFPYNGQKWDMVLQMRIHWAYYLYSKGFTKNIIFSGSSVATPYIESRVMATYAEALGVPKEHLFTEERAQHSTENVYYSYRLAKDNGFTKIALSTDPIQNSYMRRFIKRFDLPIGLMPTVIDTLKILNLYEPKIDLTHTKRADFQKLSDRENFFERFRGTMGKYIEWHEEDLKTKKLRRKYKNRIVPSSAKKKEPQ</sequence>
<dbReference type="RefSeq" id="WP_310588610.1">
    <property type="nucleotide sequence ID" value="NZ_JAASQJ010000004.1"/>
</dbReference>
<evidence type="ECO:0000313" key="3">
    <source>
        <dbReference type="Proteomes" id="UP001179181"/>
    </source>
</evidence>
<evidence type="ECO:0000259" key="1">
    <source>
        <dbReference type="Pfam" id="PF02698"/>
    </source>
</evidence>
<gene>
    <name evidence="2" type="ORF">FHS68_004092</name>
</gene>
<dbReference type="Proteomes" id="UP001179181">
    <property type="component" value="Unassembled WGS sequence"/>
</dbReference>